<sequence length="58" mass="6580">MTNANTACRDCLKSSKSLKFQRFSTISYMSAPIRANPHEKIQKRKIMSIFSGLSLQTI</sequence>
<gene>
    <name evidence="1" type="ORF">BIFPSEUDO_02667</name>
</gene>
<accession>C0BQL6</accession>
<evidence type="ECO:0000313" key="1">
    <source>
        <dbReference type="EMBL" id="EEG71779.1"/>
    </source>
</evidence>
<dbReference type="Proteomes" id="UP000003875">
    <property type="component" value="Unassembled WGS sequence"/>
</dbReference>
<dbReference type="EMBL" id="ABXX02000001">
    <property type="protein sequence ID" value="EEG71779.1"/>
    <property type="molecule type" value="Genomic_DNA"/>
</dbReference>
<organism evidence="1 2">
    <name type="scientific">Bifidobacterium pseudocatenulatum DSM 20438 = JCM 1200 = LMG 10505</name>
    <dbReference type="NCBI Taxonomy" id="547043"/>
    <lineage>
        <taxon>Bacteria</taxon>
        <taxon>Bacillati</taxon>
        <taxon>Actinomycetota</taxon>
        <taxon>Actinomycetes</taxon>
        <taxon>Bifidobacteriales</taxon>
        <taxon>Bifidobacteriaceae</taxon>
        <taxon>Bifidobacterium</taxon>
    </lineage>
</organism>
<proteinExistence type="predicted"/>
<protein>
    <submittedName>
        <fullName evidence="1">Uncharacterized protein</fullName>
    </submittedName>
</protein>
<reference evidence="1 2" key="1">
    <citation type="submission" date="2009-02" db="EMBL/GenBank/DDBJ databases">
        <title>Draft genome sequence of Bifidobacterium pseudocatenulatum (DSM 20438).</title>
        <authorList>
            <person name="Sudarsanam P."/>
            <person name="Ley R."/>
            <person name="Guruge J."/>
            <person name="Turnbaugh P.J."/>
            <person name="Mahowald M."/>
            <person name="Liep D."/>
            <person name="Gordon J."/>
        </authorList>
    </citation>
    <scope>NUCLEOTIDE SEQUENCE [LARGE SCALE GENOMIC DNA]</scope>
    <source>
        <strain evidence="1 2">DSM 20438</strain>
    </source>
</reference>
<name>C0BQL6_BIFPS</name>
<dbReference type="AlphaFoldDB" id="C0BQL6"/>
<evidence type="ECO:0000313" key="2">
    <source>
        <dbReference type="Proteomes" id="UP000003875"/>
    </source>
</evidence>
<reference evidence="1 2" key="2">
    <citation type="submission" date="2009-02" db="EMBL/GenBank/DDBJ databases">
        <authorList>
            <person name="Fulton L."/>
            <person name="Clifton S."/>
            <person name="Fulton B."/>
            <person name="Xu J."/>
            <person name="Minx P."/>
            <person name="Pepin K.H."/>
            <person name="Johnson M."/>
            <person name="Bhonagiri V."/>
            <person name="Nash W.E."/>
            <person name="Mardis E.R."/>
            <person name="Wilson R.K."/>
        </authorList>
    </citation>
    <scope>NUCLEOTIDE SEQUENCE [LARGE SCALE GENOMIC DNA]</scope>
    <source>
        <strain evidence="1 2">DSM 20438</strain>
    </source>
</reference>
<comment type="caution">
    <text evidence="1">The sequence shown here is derived from an EMBL/GenBank/DDBJ whole genome shotgun (WGS) entry which is preliminary data.</text>
</comment>